<protein>
    <submittedName>
        <fullName evidence="3">TPR repeat-containing protein</fullName>
    </submittedName>
</protein>
<accession>S9S8Y2</accession>
<dbReference type="Proteomes" id="UP000015350">
    <property type="component" value="Unassembled WGS sequence"/>
</dbReference>
<feature type="region of interest" description="Disordered" evidence="1">
    <location>
        <begin position="257"/>
        <end position="290"/>
    </location>
</feature>
<reference evidence="3 4" key="1">
    <citation type="submission" date="2013-04" db="EMBL/GenBank/DDBJ databases">
        <authorList>
            <person name="Kuznetsov B."/>
            <person name="Ivanovsky R."/>
        </authorList>
    </citation>
    <scope>NUCLEOTIDE SEQUENCE [LARGE SCALE GENOMIC DNA]</scope>
    <source>
        <strain evidence="3 4">MGU-K5</strain>
    </source>
</reference>
<dbReference type="PANTHER" id="PTHR44998:SF1">
    <property type="entry name" value="UDP-N-ACETYLGLUCOSAMINE--PEPTIDE N-ACETYLGLUCOSAMINYLTRANSFERASE 110 KDA SUBUNIT"/>
    <property type="match status" value="1"/>
</dbReference>
<dbReference type="EMBL" id="AQPH01000051">
    <property type="protein sequence ID" value="EPY01124.1"/>
    <property type="molecule type" value="Genomic_DNA"/>
</dbReference>
<dbReference type="PROSITE" id="PS51257">
    <property type="entry name" value="PROKAR_LIPOPROTEIN"/>
    <property type="match status" value="1"/>
</dbReference>
<dbReference type="PANTHER" id="PTHR44998">
    <property type="match status" value="1"/>
</dbReference>
<dbReference type="Gene3D" id="1.25.40.10">
    <property type="entry name" value="Tetratricopeptide repeat domain"/>
    <property type="match status" value="1"/>
</dbReference>
<dbReference type="Pfam" id="PF14559">
    <property type="entry name" value="TPR_19"/>
    <property type="match status" value="1"/>
</dbReference>
<dbReference type="eggNOG" id="COG5010">
    <property type="taxonomic scope" value="Bacteria"/>
</dbReference>
<evidence type="ECO:0000313" key="3">
    <source>
        <dbReference type="EMBL" id="EPY01124.1"/>
    </source>
</evidence>
<dbReference type="InterPro" id="IPR011990">
    <property type="entry name" value="TPR-like_helical_dom_sf"/>
</dbReference>
<dbReference type="OrthoDB" id="9778733at2"/>
<dbReference type="RefSeq" id="WP_021132804.1">
    <property type="nucleotide sequence ID" value="NZ_AQPH01000051.1"/>
</dbReference>
<feature type="signal peptide" evidence="2">
    <location>
        <begin position="1"/>
        <end position="23"/>
    </location>
</feature>
<gene>
    <name evidence="3" type="ORF">K678_12489</name>
</gene>
<dbReference type="InterPro" id="IPR019734">
    <property type="entry name" value="TPR_rpt"/>
</dbReference>
<evidence type="ECO:0000313" key="4">
    <source>
        <dbReference type="Proteomes" id="UP000015350"/>
    </source>
</evidence>
<comment type="caution">
    <text evidence="3">The sequence shown here is derived from an EMBL/GenBank/DDBJ whole genome shotgun (WGS) entry which is preliminary data.</text>
</comment>
<sequence length="290" mass="30469">MRHNRRGRIVLVALVGGMVAACATSDRPSEDRSAKLIPAKESVRMGNASLSGGDAVGAINFYQQALKGKPDDYEASLGLADALMRSGESAAALKAYVRASEINPTAVEPLLGQGRIAIMQRRFADAQTVYNHAAELTGRTDPRPLVGLGTIQDLCGNSASAQELYLKALALKPDDVAARNNLGLSLALSGNPRAAVDILMEIVQSPSAPSKARHNLALAYGLMGNTDASENVLSTDLDAGSIQNDLRYYAMLRQRLAESPPPPAMPTPHLDMRAVPAPGGELPGPKANGP</sequence>
<keyword evidence="2" id="KW-0732">Signal</keyword>
<organism evidence="3 4">
    <name type="scientific">Magnetospirillum fulvum MGU-K5</name>
    <dbReference type="NCBI Taxonomy" id="1316936"/>
    <lineage>
        <taxon>Bacteria</taxon>
        <taxon>Pseudomonadati</taxon>
        <taxon>Pseudomonadota</taxon>
        <taxon>Alphaproteobacteria</taxon>
        <taxon>Rhodospirillales</taxon>
        <taxon>Rhodospirillaceae</taxon>
        <taxon>Magnetospirillum</taxon>
    </lineage>
</organism>
<evidence type="ECO:0000256" key="1">
    <source>
        <dbReference type="SAM" id="MobiDB-lite"/>
    </source>
</evidence>
<feature type="chain" id="PRO_5004556397" evidence="2">
    <location>
        <begin position="24"/>
        <end position="290"/>
    </location>
</feature>
<dbReference type="SUPFAM" id="SSF48452">
    <property type="entry name" value="TPR-like"/>
    <property type="match status" value="1"/>
</dbReference>
<proteinExistence type="predicted"/>
<dbReference type="AlphaFoldDB" id="S9S8Y2"/>
<dbReference type="SMART" id="SM00028">
    <property type="entry name" value="TPR"/>
    <property type="match status" value="6"/>
</dbReference>
<dbReference type="STRING" id="1316936.K678_12489"/>
<name>S9S8Y2_MAGFU</name>
<evidence type="ECO:0000256" key="2">
    <source>
        <dbReference type="SAM" id="SignalP"/>
    </source>
</evidence>
<dbReference type="Pfam" id="PF13432">
    <property type="entry name" value="TPR_16"/>
    <property type="match status" value="1"/>
</dbReference>